<evidence type="ECO:0000256" key="1">
    <source>
        <dbReference type="SAM" id="MobiDB-lite"/>
    </source>
</evidence>
<evidence type="ECO:0000313" key="3">
    <source>
        <dbReference type="EMBL" id="RAH60250.1"/>
    </source>
</evidence>
<keyword evidence="2" id="KW-1133">Transmembrane helix</keyword>
<reference evidence="3 4" key="1">
    <citation type="submission" date="2018-02" db="EMBL/GenBank/DDBJ databases">
        <title>The genomes of Aspergillus section Nigri reveals drivers in fungal speciation.</title>
        <authorList>
            <consortium name="DOE Joint Genome Institute"/>
            <person name="Vesth T.C."/>
            <person name="Nybo J."/>
            <person name="Theobald S."/>
            <person name="Brandl J."/>
            <person name="Frisvad J.C."/>
            <person name="Nielsen K.F."/>
            <person name="Lyhne E.K."/>
            <person name="Kogle M.E."/>
            <person name="Kuo A."/>
            <person name="Riley R."/>
            <person name="Clum A."/>
            <person name="Nolan M."/>
            <person name="Lipzen A."/>
            <person name="Salamov A."/>
            <person name="Henrissat B."/>
            <person name="Wiebenga A."/>
            <person name="De vries R.P."/>
            <person name="Grigoriev I.V."/>
            <person name="Mortensen U.H."/>
            <person name="Andersen M.R."/>
            <person name="Baker S.E."/>
        </authorList>
    </citation>
    <scope>NUCLEOTIDE SEQUENCE [LARGE SCALE GENOMIC DNA]</scope>
    <source>
        <strain evidence="3 4">CBS 112811</strain>
    </source>
</reference>
<dbReference type="Proteomes" id="UP000249526">
    <property type="component" value="Unassembled WGS sequence"/>
</dbReference>
<dbReference type="EMBL" id="KZ825057">
    <property type="protein sequence ID" value="RAH60250.1"/>
    <property type="molecule type" value="Genomic_DNA"/>
</dbReference>
<protein>
    <submittedName>
        <fullName evidence="3">Uncharacterized protein</fullName>
    </submittedName>
</protein>
<name>A0A8G1RBI2_9EURO</name>
<dbReference type="GeneID" id="37158115"/>
<evidence type="ECO:0000256" key="2">
    <source>
        <dbReference type="SAM" id="Phobius"/>
    </source>
</evidence>
<feature type="compositionally biased region" description="Polar residues" evidence="1">
    <location>
        <begin position="8"/>
        <end position="17"/>
    </location>
</feature>
<keyword evidence="4" id="KW-1185">Reference proteome</keyword>
<feature type="region of interest" description="Disordered" evidence="1">
    <location>
        <begin position="1"/>
        <end position="22"/>
    </location>
</feature>
<dbReference type="AlphaFoldDB" id="A0A8G1RBI2"/>
<evidence type="ECO:0000313" key="4">
    <source>
        <dbReference type="Proteomes" id="UP000249526"/>
    </source>
</evidence>
<sequence>MTVKGGNIMTSHDASSRTNRKRQYCDVTPQTQFISILSILPNSRILNIGTEFVVCTHFIFALCILALVHTSSHKLITKQGPYSFHHNDRQNKHLPPLH</sequence>
<gene>
    <name evidence="3" type="ORF">BO85DRAFT_222034</name>
</gene>
<accession>A0A8G1RBI2</accession>
<organism evidence="3 4">
    <name type="scientific">Aspergillus piperis CBS 112811</name>
    <dbReference type="NCBI Taxonomy" id="1448313"/>
    <lineage>
        <taxon>Eukaryota</taxon>
        <taxon>Fungi</taxon>
        <taxon>Dikarya</taxon>
        <taxon>Ascomycota</taxon>
        <taxon>Pezizomycotina</taxon>
        <taxon>Eurotiomycetes</taxon>
        <taxon>Eurotiomycetidae</taxon>
        <taxon>Eurotiales</taxon>
        <taxon>Aspergillaceae</taxon>
        <taxon>Aspergillus</taxon>
        <taxon>Aspergillus subgen. Circumdati</taxon>
    </lineage>
</organism>
<keyword evidence="2" id="KW-0472">Membrane</keyword>
<dbReference type="RefSeq" id="XP_025518172.1">
    <property type="nucleotide sequence ID" value="XM_025654713.1"/>
</dbReference>
<feature type="transmembrane region" description="Helical" evidence="2">
    <location>
        <begin position="45"/>
        <end position="68"/>
    </location>
</feature>
<keyword evidence="2" id="KW-0812">Transmembrane</keyword>
<proteinExistence type="predicted"/>